<dbReference type="SUPFAM" id="SSF55781">
    <property type="entry name" value="GAF domain-like"/>
    <property type="match status" value="2"/>
</dbReference>
<dbReference type="CDD" id="cd01949">
    <property type="entry name" value="GGDEF"/>
    <property type="match status" value="1"/>
</dbReference>
<dbReference type="EMBL" id="BAAAYU010000005">
    <property type="protein sequence ID" value="GAA3639769.1"/>
    <property type="molecule type" value="Genomic_DNA"/>
</dbReference>
<dbReference type="Proteomes" id="UP001501697">
    <property type="component" value="Unassembled WGS sequence"/>
</dbReference>
<evidence type="ECO:0000256" key="2">
    <source>
        <dbReference type="ARBA" id="ARBA00022606"/>
    </source>
</evidence>
<dbReference type="InterPro" id="IPR003018">
    <property type="entry name" value="GAF"/>
</dbReference>
<keyword evidence="3" id="KW-0157">Chromophore</keyword>
<dbReference type="InterPro" id="IPR043150">
    <property type="entry name" value="Phytochrome_PHY_sf"/>
</dbReference>
<comment type="caution">
    <text evidence="8">The sequence shown here is derived from an EMBL/GenBank/DDBJ whole genome shotgun (WGS) entry which is preliminary data.</text>
</comment>
<dbReference type="Pfam" id="PF01590">
    <property type="entry name" value="GAF"/>
    <property type="match status" value="1"/>
</dbReference>
<feature type="domain" description="GGDEF" evidence="7">
    <location>
        <begin position="521"/>
        <end position="649"/>
    </location>
</feature>
<dbReference type="NCBIfam" id="TIGR00254">
    <property type="entry name" value="GGDEF"/>
    <property type="match status" value="1"/>
</dbReference>
<evidence type="ECO:0000259" key="6">
    <source>
        <dbReference type="PROSITE" id="PS50046"/>
    </source>
</evidence>
<evidence type="ECO:0000256" key="1">
    <source>
        <dbReference type="ARBA" id="ARBA00022543"/>
    </source>
</evidence>
<dbReference type="Pfam" id="PF00360">
    <property type="entry name" value="PHY"/>
    <property type="match status" value="1"/>
</dbReference>
<dbReference type="InterPro" id="IPR050469">
    <property type="entry name" value="Diguanylate_Cyclase"/>
</dbReference>
<dbReference type="InterPro" id="IPR029787">
    <property type="entry name" value="Nucleotide_cyclase"/>
</dbReference>
<dbReference type="InterPro" id="IPR029016">
    <property type="entry name" value="GAF-like_dom_sf"/>
</dbReference>
<dbReference type="Gene3D" id="3.30.450.20">
    <property type="entry name" value="PAS domain"/>
    <property type="match status" value="1"/>
</dbReference>
<dbReference type="Pfam" id="PF08446">
    <property type="entry name" value="PAS_2"/>
    <property type="match status" value="1"/>
</dbReference>
<dbReference type="SUPFAM" id="SSF55073">
    <property type="entry name" value="Nucleotide cyclase"/>
    <property type="match status" value="1"/>
</dbReference>
<sequence length="649" mass="70149">MPEAGAIAHLSHGARGADEQRRLRECADEPIRAVGRIQSHGTLLAIDPQTSVVVAASEDFAHALGRPLTDVGSDELTWAVSNAGAVDPVRVDIVGRTYDAIIHRDTAPLLVELEPAVATLEYARTGVVGALQRLATITDPDELRRSAAIEMKALTGFDRVMCYSFQSDDHGVIVADEREPDMEPYLGLHFPASDIPSQARALYIEKRSRAIVDTEDPGRPLHALDQGAPAIDLGPTELRWASPHHLQFMRNMGQASTVSLAMVDDDRLIGMFTLAHRSVRRLPVLLRRALEVLVGQVTVQLLAAQRIAELERQLETRRRRSALVAPIFGRVDPGDVLMTRRRTVLDVIAADGAYLRLDGAVRTVGLTPPPDAIARVLAALGPGRHATDALPLERPELAAEMPDVAGLLVEPLGGDGDCLMFFRGEVAREIAWLGDQSAANRDSAISPRRSFSAWRESVTGRSLPWVYHADEAAELGAEIRSALDARSKAELAQLAHHDELTGVRNRRYLHEHLDGLVRSGRRVSVIFIDLDDFKLVNDTHGHEVGDAVLIAIAERLASSARSSDVVARLGGDEFVVVCADIDEDEAHTVADRVLSIVSDPVAVAGVTVAMSASAGVVGSGDAERPAELLDAADKAMYRAKRAGRGRWSA</sequence>
<dbReference type="PANTHER" id="PTHR45138">
    <property type="entry name" value="REGULATORY COMPONENTS OF SENSORY TRANSDUCTION SYSTEM"/>
    <property type="match status" value="1"/>
</dbReference>
<dbReference type="InterPro" id="IPR035965">
    <property type="entry name" value="PAS-like_dom_sf"/>
</dbReference>
<dbReference type="RefSeq" id="WP_344738892.1">
    <property type="nucleotide sequence ID" value="NZ_BAAAYU010000005.1"/>
</dbReference>
<protein>
    <recommendedName>
        <fullName evidence="10">GGDEF domain-containing protein</fullName>
    </recommendedName>
</protein>
<dbReference type="SUPFAM" id="SSF55785">
    <property type="entry name" value="PYP-like sensor domain (PAS domain)"/>
    <property type="match status" value="1"/>
</dbReference>
<reference evidence="9" key="1">
    <citation type="journal article" date="2019" name="Int. J. Syst. Evol. Microbiol.">
        <title>The Global Catalogue of Microorganisms (GCM) 10K type strain sequencing project: providing services to taxonomists for standard genome sequencing and annotation.</title>
        <authorList>
            <consortium name="The Broad Institute Genomics Platform"/>
            <consortium name="The Broad Institute Genome Sequencing Center for Infectious Disease"/>
            <person name="Wu L."/>
            <person name="Ma J."/>
        </authorList>
    </citation>
    <scope>NUCLEOTIDE SEQUENCE [LARGE SCALE GENOMIC DNA]</scope>
    <source>
        <strain evidence="9">JCM 16544</strain>
    </source>
</reference>
<proteinExistence type="predicted"/>
<dbReference type="Gene3D" id="3.30.450.40">
    <property type="match status" value="1"/>
</dbReference>
<dbReference type="Gene3D" id="3.30.70.270">
    <property type="match status" value="1"/>
</dbReference>
<gene>
    <name evidence="8" type="ORF">GCM10022200_24060</name>
</gene>
<dbReference type="InterPro" id="IPR013654">
    <property type="entry name" value="PAS_2"/>
</dbReference>
<dbReference type="Gene3D" id="3.30.450.270">
    <property type="match status" value="1"/>
</dbReference>
<keyword evidence="2" id="KW-0716">Sensory transduction</keyword>
<dbReference type="InterPro" id="IPR001294">
    <property type="entry name" value="Phytochrome"/>
</dbReference>
<keyword evidence="9" id="KW-1185">Reference proteome</keyword>
<keyword evidence="1" id="KW-0600">Photoreceptor protein</keyword>
<evidence type="ECO:0000313" key="8">
    <source>
        <dbReference type="EMBL" id="GAA3639769.1"/>
    </source>
</evidence>
<feature type="domain" description="Phytochrome chromophore attachment site" evidence="6">
    <location>
        <begin position="139"/>
        <end position="295"/>
    </location>
</feature>
<dbReference type="PROSITE" id="PS50887">
    <property type="entry name" value="GGDEF"/>
    <property type="match status" value="1"/>
</dbReference>
<dbReference type="SMART" id="SM00065">
    <property type="entry name" value="GAF"/>
    <property type="match status" value="1"/>
</dbReference>
<evidence type="ECO:0000256" key="3">
    <source>
        <dbReference type="ARBA" id="ARBA00022991"/>
    </source>
</evidence>
<dbReference type="InterPro" id="IPR016132">
    <property type="entry name" value="Phyto_chromo_attachment"/>
</dbReference>
<dbReference type="Pfam" id="PF00990">
    <property type="entry name" value="GGDEF"/>
    <property type="match status" value="1"/>
</dbReference>
<evidence type="ECO:0000256" key="5">
    <source>
        <dbReference type="SAM" id="MobiDB-lite"/>
    </source>
</evidence>
<dbReference type="InterPro" id="IPR043128">
    <property type="entry name" value="Rev_trsase/Diguanyl_cyclase"/>
</dbReference>
<evidence type="ECO:0000256" key="4">
    <source>
        <dbReference type="ARBA" id="ARBA00023170"/>
    </source>
</evidence>
<dbReference type="PROSITE" id="PS50046">
    <property type="entry name" value="PHYTOCHROME_2"/>
    <property type="match status" value="1"/>
</dbReference>
<dbReference type="InterPro" id="IPR000160">
    <property type="entry name" value="GGDEF_dom"/>
</dbReference>
<dbReference type="PRINTS" id="PR01033">
    <property type="entry name" value="PHYTOCHROME"/>
</dbReference>
<evidence type="ECO:0000313" key="9">
    <source>
        <dbReference type="Proteomes" id="UP001501697"/>
    </source>
</evidence>
<name>A0ABP7ASW7_9MICO</name>
<evidence type="ECO:0000259" key="7">
    <source>
        <dbReference type="PROSITE" id="PS50887"/>
    </source>
</evidence>
<dbReference type="PANTHER" id="PTHR45138:SF9">
    <property type="entry name" value="DIGUANYLATE CYCLASE DGCM-RELATED"/>
    <property type="match status" value="1"/>
</dbReference>
<dbReference type="InterPro" id="IPR013515">
    <property type="entry name" value="Phytochrome_cen-reg"/>
</dbReference>
<feature type="region of interest" description="Disordered" evidence="5">
    <location>
        <begin position="1"/>
        <end position="20"/>
    </location>
</feature>
<keyword evidence="4" id="KW-0675">Receptor</keyword>
<accession>A0ABP7ASW7</accession>
<organism evidence="8 9">
    <name type="scientific">Microbacterium awajiense</name>
    <dbReference type="NCBI Taxonomy" id="415214"/>
    <lineage>
        <taxon>Bacteria</taxon>
        <taxon>Bacillati</taxon>
        <taxon>Actinomycetota</taxon>
        <taxon>Actinomycetes</taxon>
        <taxon>Micrococcales</taxon>
        <taxon>Microbacteriaceae</taxon>
        <taxon>Microbacterium</taxon>
    </lineage>
</organism>
<dbReference type="SMART" id="SM00267">
    <property type="entry name" value="GGDEF"/>
    <property type="match status" value="1"/>
</dbReference>
<evidence type="ECO:0008006" key="10">
    <source>
        <dbReference type="Google" id="ProtNLM"/>
    </source>
</evidence>